<protein>
    <submittedName>
        <fullName evidence="1">Uncharacterized protein</fullName>
    </submittedName>
</protein>
<evidence type="ECO:0000313" key="1">
    <source>
        <dbReference type="EMBL" id="DAD71858.1"/>
    </source>
</evidence>
<dbReference type="EMBL" id="BK015888">
    <property type="protein sequence ID" value="DAD71858.1"/>
    <property type="molecule type" value="Genomic_DNA"/>
</dbReference>
<reference evidence="1" key="1">
    <citation type="journal article" date="2021" name="Proc. Natl. Acad. Sci. U.S.A.">
        <title>A Catalog of Tens of Thousands of Viruses from Human Metagenomes Reveals Hidden Associations with Chronic Diseases.</title>
        <authorList>
            <person name="Tisza M.J."/>
            <person name="Buck C.B."/>
        </authorList>
    </citation>
    <scope>NUCLEOTIDE SEQUENCE</scope>
    <source>
        <strain evidence="1">CtoiW10</strain>
    </source>
</reference>
<organism evidence="1">
    <name type="scientific">Siphoviridae sp. ctoiW10</name>
    <dbReference type="NCBI Taxonomy" id="2827592"/>
    <lineage>
        <taxon>Viruses</taxon>
        <taxon>Duplodnaviria</taxon>
        <taxon>Heunggongvirae</taxon>
        <taxon>Uroviricota</taxon>
        <taxon>Caudoviricetes</taxon>
    </lineage>
</organism>
<sequence length="101" mass="11166">MAMQGDSYLIPIVVRQNDVVIEPQMVELLVLKIGGIAKFYPGGGLTYAEGQWYFSLSQEQSLKLPDRPVETGGRVKLHHQEVVGFRGADINVRKAIVEGVI</sequence>
<name>A0A8S5LPJ6_9CAUD</name>
<accession>A0A8S5LPJ6</accession>
<proteinExistence type="predicted"/>